<accession>A0AAU7CXW4</accession>
<organism evidence="2">
    <name type="scientific">Edaphobacter paludis</name>
    <dbReference type="NCBI Taxonomy" id="3035702"/>
    <lineage>
        <taxon>Bacteria</taxon>
        <taxon>Pseudomonadati</taxon>
        <taxon>Acidobacteriota</taxon>
        <taxon>Terriglobia</taxon>
        <taxon>Terriglobales</taxon>
        <taxon>Acidobacteriaceae</taxon>
        <taxon>Edaphobacter</taxon>
    </lineage>
</organism>
<feature type="domain" description="Phosphoribosyltransferase" evidence="1">
    <location>
        <begin position="7"/>
        <end position="163"/>
    </location>
</feature>
<dbReference type="InterPro" id="IPR000836">
    <property type="entry name" value="PRTase_dom"/>
</dbReference>
<evidence type="ECO:0000313" key="2">
    <source>
        <dbReference type="EMBL" id="XBH10492.1"/>
    </source>
</evidence>
<dbReference type="Gene3D" id="3.30.1310.20">
    <property type="entry name" value="PRTase-like"/>
    <property type="match status" value="1"/>
</dbReference>
<dbReference type="KEGG" id="epl:P4G45_01850"/>
<accession>A0AAU7DAV1</accession>
<dbReference type="RefSeq" id="WP_348267998.1">
    <property type="nucleotide sequence ID" value="NZ_CP121194.1"/>
</dbReference>
<sequence>MFRDRKHAGELLAKLLAGYRGSTDAVILALPRGGVPVAAVIARTLALPLDVFLVHKIGAPSEPELAVGAVAADGLIVLDEKAIAMMHISQTALDAIIAREREEFVRRERLYRGDQPPLALEGQIVILVDDGLATGYTMLAAVRSVRRQRPARVVVAVPVALRETLDWVGAEADEAVCVYTPSRLEAVGQFYEDFGQVSDYQVKEQLEQSRRA</sequence>
<gene>
    <name evidence="2" type="ORF">P4G45_01850</name>
    <name evidence="3" type="ORF">P8936_01820</name>
</gene>
<protein>
    <submittedName>
        <fullName evidence="2">Phosphoribosyltransferase family protein</fullName>
    </submittedName>
</protein>
<dbReference type="InterPro" id="IPR029057">
    <property type="entry name" value="PRTase-like"/>
</dbReference>
<dbReference type="EMBL" id="CP121195">
    <property type="protein sequence ID" value="XBH13921.1"/>
    <property type="molecule type" value="Genomic_DNA"/>
</dbReference>
<dbReference type="Pfam" id="PF00156">
    <property type="entry name" value="Pribosyltran"/>
    <property type="match status" value="1"/>
</dbReference>
<keyword evidence="2" id="KW-0328">Glycosyltransferase</keyword>
<dbReference type="AlphaFoldDB" id="A0AAU7CXW4"/>
<dbReference type="GO" id="GO:0016757">
    <property type="term" value="F:glycosyltransferase activity"/>
    <property type="evidence" value="ECO:0007669"/>
    <property type="project" value="UniProtKB-KW"/>
</dbReference>
<dbReference type="Gene3D" id="3.40.50.2020">
    <property type="match status" value="1"/>
</dbReference>
<proteinExistence type="predicted"/>
<dbReference type="EMBL" id="CP121194">
    <property type="protein sequence ID" value="XBH10492.1"/>
    <property type="molecule type" value="Genomic_DNA"/>
</dbReference>
<reference evidence="2" key="1">
    <citation type="submission" date="2023-03" db="EMBL/GenBank/DDBJ databases">
        <title>Edaphobacter sp.</title>
        <authorList>
            <person name="Huber K.J."/>
            <person name="Papendorf J."/>
            <person name="Pilke C."/>
            <person name="Bunk B."/>
            <person name="Sproeer C."/>
            <person name="Pester M."/>
        </authorList>
    </citation>
    <scope>NUCLEOTIDE SEQUENCE</scope>
    <source>
        <strain evidence="2">DSM 109919</strain>
        <strain evidence="3">DSM 109920</strain>
    </source>
</reference>
<keyword evidence="2" id="KW-0808">Transferase</keyword>
<dbReference type="CDD" id="cd06223">
    <property type="entry name" value="PRTases_typeI"/>
    <property type="match status" value="1"/>
</dbReference>
<evidence type="ECO:0000259" key="1">
    <source>
        <dbReference type="Pfam" id="PF00156"/>
    </source>
</evidence>
<dbReference type="SUPFAM" id="SSF53271">
    <property type="entry name" value="PRTase-like"/>
    <property type="match status" value="1"/>
</dbReference>
<name>A0AAU7CXW4_9BACT</name>
<evidence type="ECO:0000313" key="3">
    <source>
        <dbReference type="EMBL" id="XBH13921.1"/>
    </source>
</evidence>